<proteinExistence type="predicted"/>
<accession>A0ABV4IXW0</accession>
<dbReference type="EMBL" id="JAHWZY010000010">
    <property type="protein sequence ID" value="MEZ3179511.1"/>
    <property type="molecule type" value="Genomic_DNA"/>
</dbReference>
<protein>
    <submittedName>
        <fullName evidence="1">Uncharacterized protein</fullName>
    </submittedName>
</protein>
<organism evidence="1 2">
    <name type="scientific">Streptomyces pimonensis</name>
    <dbReference type="NCBI Taxonomy" id="2860288"/>
    <lineage>
        <taxon>Bacteria</taxon>
        <taxon>Bacillati</taxon>
        <taxon>Actinomycetota</taxon>
        <taxon>Actinomycetes</taxon>
        <taxon>Kitasatosporales</taxon>
        <taxon>Streptomycetaceae</taxon>
        <taxon>Streptomyces</taxon>
    </lineage>
</organism>
<keyword evidence="2" id="KW-1185">Reference proteome</keyword>
<sequence>MLLEPAYPGVTNASATLRLRLAPPQPAGITPAPGDSGAELAVATTAFTRWQQFGRRPHRPVPAQHHESLVALVRRAAPEW</sequence>
<gene>
    <name evidence="1" type="ORF">KYY02_12695</name>
</gene>
<dbReference type="RefSeq" id="WP_371238078.1">
    <property type="nucleotide sequence ID" value="NZ_JAHWZY010000010.1"/>
</dbReference>
<name>A0ABV4IXW0_9ACTN</name>
<evidence type="ECO:0000313" key="2">
    <source>
        <dbReference type="Proteomes" id="UP001567537"/>
    </source>
</evidence>
<reference evidence="1 2" key="1">
    <citation type="journal article" date="2021" name="Res Sq">
        <title>Streptomyces Pimoensis sp. nov., Isolated From the Taklimakan Desert in Xinjiang, China.</title>
        <authorList>
            <person name="Zhang P."/>
            <person name="Luo X."/>
            <person name="Luo X."/>
            <person name="Liu Z."/>
            <person name="Xia Z."/>
            <person name="Wan C."/>
            <person name="zhang L."/>
        </authorList>
    </citation>
    <scope>NUCLEOTIDE SEQUENCE [LARGE SCALE GENOMIC DNA]</scope>
    <source>
        <strain evidence="1 2">TRM75549</strain>
    </source>
</reference>
<evidence type="ECO:0000313" key="1">
    <source>
        <dbReference type="EMBL" id="MEZ3179511.1"/>
    </source>
</evidence>
<comment type="caution">
    <text evidence="1">The sequence shown here is derived from an EMBL/GenBank/DDBJ whole genome shotgun (WGS) entry which is preliminary data.</text>
</comment>
<dbReference type="Proteomes" id="UP001567537">
    <property type="component" value="Unassembled WGS sequence"/>
</dbReference>